<keyword evidence="2" id="KW-1185">Reference proteome</keyword>
<gene>
    <name evidence="1" type="ORF">DR999_PMT14510</name>
</gene>
<dbReference type="EMBL" id="QXTE01000167">
    <property type="protein sequence ID" value="TFK03107.1"/>
    <property type="molecule type" value="Genomic_DNA"/>
</dbReference>
<organism evidence="1 2">
    <name type="scientific">Platysternon megacephalum</name>
    <name type="common">big-headed turtle</name>
    <dbReference type="NCBI Taxonomy" id="55544"/>
    <lineage>
        <taxon>Eukaryota</taxon>
        <taxon>Metazoa</taxon>
        <taxon>Chordata</taxon>
        <taxon>Craniata</taxon>
        <taxon>Vertebrata</taxon>
        <taxon>Euteleostomi</taxon>
        <taxon>Archelosauria</taxon>
        <taxon>Testudinata</taxon>
        <taxon>Testudines</taxon>
        <taxon>Cryptodira</taxon>
        <taxon>Durocryptodira</taxon>
        <taxon>Testudinoidea</taxon>
        <taxon>Platysternidae</taxon>
        <taxon>Platysternon</taxon>
    </lineage>
</organism>
<dbReference type="AlphaFoldDB" id="A0A4D9E190"/>
<evidence type="ECO:0000313" key="2">
    <source>
        <dbReference type="Proteomes" id="UP000297703"/>
    </source>
</evidence>
<protein>
    <submittedName>
        <fullName evidence="1">cGMP-dependent 3',5'-cyclic phosphodiesterase</fullName>
    </submittedName>
</protein>
<reference evidence="1 2" key="2">
    <citation type="submission" date="2019-04" db="EMBL/GenBank/DDBJ databases">
        <title>The genome sequence of big-headed turtle.</title>
        <authorList>
            <person name="Gong S."/>
        </authorList>
    </citation>
    <scope>NUCLEOTIDE SEQUENCE [LARGE SCALE GENOMIC DNA]</scope>
    <source>
        <strain evidence="1">DO16091913</strain>
        <tissue evidence="1">Muscle</tissue>
    </source>
</reference>
<proteinExistence type="predicted"/>
<name>A0A4D9E190_9SAUR</name>
<dbReference type="Proteomes" id="UP000297703">
    <property type="component" value="Unassembled WGS sequence"/>
</dbReference>
<reference evidence="1 2" key="1">
    <citation type="submission" date="2019-04" db="EMBL/GenBank/DDBJ databases">
        <title>Draft genome of the big-headed turtle Platysternon megacephalum.</title>
        <authorList>
            <person name="Gong S."/>
        </authorList>
    </citation>
    <scope>NUCLEOTIDE SEQUENCE [LARGE SCALE GENOMIC DNA]</scope>
    <source>
        <strain evidence="1">DO16091913</strain>
        <tissue evidence="1">Muscle</tissue>
    </source>
</reference>
<accession>A0A4D9E190</accession>
<sequence length="110" mass="12409">MGAWLPGGLWDLSQCHFRNDPEPNSRDQAGGSDFGYCGSAPVSAKQLENEARRRAWNCFQHDDVWALSCRAGQGCSQQEVRPRRSLAFERLRVLEQGTPNPYTLQPQLEC</sequence>
<comment type="caution">
    <text evidence="1">The sequence shown here is derived from an EMBL/GenBank/DDBJ whole genome shotgun (WGS) entry which is preliminary data.</text>
</comment>
<evidence type="ECO:0000313" key="1">
    <source>
        <dbReference type="EMBL" id="TFK03107.1"/>
    </source>
</evidence>